<evidence type="ECO:0000256" key="1">
    <source>
        <dbReference type="SAM" id="MobiDB-lite"/>
    </source>
</evidence>
<sequence length="169" mass="18539">MVVPVDGMTQAAAAEWGLSRTDPSANTRSCLKPIMEFRHGCLKILRRKKGLRIPCADCGLPLRERIGKAAKEKQENSRLFGGADRSRDPLAQPTISNGSVKATYQIIAVDCRHFPALRSLRKAAAALVPTSGNDERVCSNCFAQCETDVRKQAAETHSSLSSKTMKRRQ</sequence>
<organism evidence="2 3">
    <name type="scientific">Rhipicephalus microplus</name>
    <name type="common">Cattle tick</name>
    <name type="synonym">Boophilus microplus</name>
    <dbReference type="NCBI Taxonomy" id="6941"/>
    <lineage>
        <taxon>Eukaryota</taxon>
        <taxon>Metazoa</taxon>
        <taxon>Ecdysozoa</taxon>
        <taxon>Arthropoda</taxon>
        <taxon>Chelicerata</taxon>
        <taxon>Arachnida</taxon>
        <taxon>Acari</taxon>
        <taxon>Parasitiformes</taxon>
        <taxon>Ixodida</taxon>
        <taxon>Ixodoidea</taxon>
        <taxon>Ixodidae</taxon>
        <taxon>Rhipicephalinae</taxon>
        <taxon>Rhipicephalus</taxon>
        <taxon>Boophilus</taxon>
    </lineage>
</organism>
<gene>
    <name evidence="2" type="ORF">HPB51_002639</name>
</gene>
<accession>A0A9J6DF96</accession>
<dbReference type="Proteomes" id="UP000821866">
    <property type="component" value="Chromosome 7"/>
</dbReference>
<feature type="region of interest" description="Disordered" evidence="1">
    <location>
        <begin position="71"/>
        <end position="94"/>
    </location>
</feature>
<comment type="caution">
    <text evidence="2">The sequence shown here is derived from an EMBL/GenBank/DDBJ whole genome shotgun (WGS) entry which is preliminary data.</text>
</comment>
<keyword evidence="3" id="KW-1185">Reference proteome</keyword>
<protein>
    <submittedName>
        <fullName evidence="2">Uncharacterized protein</fullName>
    </submittedName>
</protein>
<reference evidence="2" key="1">
    <citation type="journal article" date="2020" name="Cell">
        <title>Large-Scale Comparative Analyses of Tick Genomes Elucidate Their Genetic Diversity and Vector Capacities.</title>
        <authorList>
            <consortium name="Tick Genome and Microbiome Consortium (TIGMIC)"/>
            <person name="Jia N."/>
            <person name="Wang J."/>
            <person name="Shi W."/>
            <person name="Du L."/>
            <person name="Sun Y."/>
            <person name="Zhan W."/>
            <person name="Jiang J.F."/>
            <person name="Wang Q."/>
            <person name="Zhang B."/>
            <person name="Ji P."/>
            <person name="Bell-Sakyi L."/>
            <person name="Cui X.M."/>
            <person name="Yuan T.T."/>
            <person name="Jiang B.G."/>
            <person name="Yang W.F."/>
            <person name="Lam T.T."/>
            <person name="Chang Q.C."/>
            <person name="Ding S.J."/>
            <person name="Wang X.J."/>
            <person name="Zhu J.G."/>
            <person name="Ruan X.D."/>
            <person name="Zhao L."/>
            <person name="Wei J.T."/>
            <person name="Ye R.Z."/>
            <person name="Que T.C."/>
            <person name="Du C.H."/>
            <person name="Zhou Y.H."/>
            <person name="Cheng J.X."/>
            <person name="Dai P.F."/>
            <person name="Guo W.B."/>
            <person name="Han X.H."/>
            <person name="Huang E.J."/>
            <person name="Li L.F."/>
            <person name="Wei W."/>
            <person name="Gao Y.C."/>
            <person name="Liu J.Z."/>
            <person name="Shao H.Z."/>
            <person name="Wang X."/>
            <person name="Wang C.C."/>
            <person name="Yang T.C."/>
            <person name="Huo Q.B."/>
            <person name="Li W."/>
            <person name="Chen H.Y."/>
            <person name="Chen S.E."/>
            <person name="Zhou L.G."/>
            <person name="Ni X.B."/>
            <person name="Tian J.H."/>
            <person name="Sheng Y."/>
            <person name="Liu T."/>
            <person name="Pan Y.S."/>
            <person name="Xia L.Y."/>
            <person name="Li J."/>
            <person name="Zhao F."/>
            <person name="Cao W.C."/>
        </authorList>
    </citation>
    <scope>NUCLEOTIDE SEQUENCE</scope>
    <source>
        <strain evidence="2">Rmic-2018</strain>
    </source>
</reference>
<dbReference type="EMBL" id="JABSTU010000009">
    <property type="protein sequence ID" value="KAH8020690.1"/>
    <property type="molecule type" value="Genomic_DNA"/>
</dbReference>
<proteinExistence type="predicted"/>
<reference evidence="2" key="2">
    <citation type="submission" date="2021-09" db="EMBL/GenBank/DDBJ databases">
        <authorList>
            <person name="Jia N."/>
            <person name="Wang J."/>
            <person name="Shi W."/>
            <person name="Du L."/>
            <person name="Sun Y."/>
            <person name="Zhan W."/>
            <person name="Jiang J."/>
            <person name="Wang Q."/>
            <person name="Zhang B."/>
            <person name="Ji P."/>
            <person name="Sakyi L.B."/>
            <person name="Cui X."/>
            <person name="Yuan T."/>
            <person name="Jiang B."/>
            <person name="Yang W."/>
            <person name="Lam T.T.-Y."/>
            <person name="Chang Q."/>
            <person name="Ding S."/>
            <person name="Wang X."/>
            <person name="Zhu J."/>
            <person name="Ruan X."/>
            <person name="Zhao L."/>
            <person name="Wei J."/>
            <person name="Que T."/>
            <person name="Du C."/>
            <person name="Cheng J."/>
            <person name="Dai P."/>
            <person name="Han X."/>
            <person name="Huang E."/>
            <person name="Gao Y."/>
            <person name="Liu J."/>
            <person name="Shao H."/>
            <person name="Ye R."/>
            <person name="Li L."/>
            <person name="Wei W."/>
            <person name="Wang X."/>
            <person name="Wang C."/>
            <person name="Huo Q."/>
            <person name="Li W."/>
            <person name="Guo W."/>
            <person name="Chen H."/>
            <person name="Chen S."/>
            <person name="Zhou L."/>
            <person name="Zhou L."/>
            <person name="Ni X."/>
            <person name="Tian J."/>
            <person name="Zhou Y."/>
            <person name="Sheng Y."/>
            <person name="Liu T."/>
            <person name="Pan Y."/>
            <person name="Xia L."/>
            <person name="Li J."/>
            <person name="Zhao F."/>
            <person name="Cao W."/>
        </authorList>
    </citation>
    <scope>NUCLEOTIDE SEQUENCE</scope>
    <source>
        <strain evidence="2">Rmic-2018</strain>
        <tissue evidence="2">Larvae</tissue>
    </source>
</reference>
<evidence type="ECO:0000313" key="3">
    <source>
        <dbReference type="Proteomes" id="UP000821866"/>
    </source>
</evidence>
<name>A0A9J6DF96_RHIMP</name>
<evidence type="ECO:0000313" key="2">
    <source>
        <dbReference type="EMBL" id="KAH8020690.1"/>
    </source>
</evidence>
<dbReference type="AlphaFoldDB" id="A0A9J6DF96"/>